<dbReference type="RefSeq" id="XP_056545766.1">
    <property type="nucleotide sequence ID" value="XM_056682160.1"/>
</dbReference>
<reference evidence="1" key="2">
    <citation type="journal article" date="2023" name="IMA Fungus">
        <title>Comparative genomic study of the Penicillium genus elucidates a diverse pangenome and 15 lateral gene transfer events.</title>
        <authorList>
            <person name="Petersen C."/>
            <person name="Sorensen T."/>
            <person name="Nielsen M.R."/>
            <person name="Sondergaard T.E."/>
            <person name="Sorensen J.L."/>
            <person name="Fitzpatrick D.A."/>
            <person name="Frisvad J.C."/>
            <person name="Nielsen K.L."/>
        </authorList>
    </citation>
    <scope>NUCLEOTIDE SEQUENCE</scope>
    <source>
        <strain evidence="1">IBT 26290</strain>
    </source>
</reference>
<dbReference type="EMBL" id="JAPQKN010000001">
    <property type="protein sequence ID" value="KAJ5174158.1"/>
    <property type="molecule type" value="Genomic_DNA"/>
</dbReference>
<evidence type="ECO:0000313" key="2">
    <source>
        <dbReference type="Proteomes" id="UP001149163"/>
    </source>
</evidence>
<name>A0A9W9IAN9_9EURO</name>
<proteinExistence type="predicted"/>
<protein>
    <submittedName>
        <fullName evidence="1">Uncharacterized protein</fullName>
    </submittedName>
</protein>
<gene>
    <name evidence="1" type="ORF">N7482_000035</name>
</gene>
<comment type="caution">
    <text evidence="1">The sequence shown here is derived from an EMBL/GenBank/DDBJ whole genome shotgun (WGS) entry which is preliminary data.</text>
</comment>
<evidence type="ECO:0000313" key="1">
    <source>
        <dbReference type="EMBL" id="KAJ5174158.1"/>
    </source>
</evidence>
<accession>A0A9W9IAN9</accession>
<reference evidence="1" key="1">
    <citation type="submission" date="2022-11" db="EMBL/GenBank/DDBJ databases">
        <authorList>
            <person name="Petersen C."/>
        </authorList>
    </citation>
    <scope>NUCLEOTIDE SEQUENCE</scope>
    <source>
        <strain evidence="1">IBT 26290</strain>
    </source>
</reference>
<dbReference type="Proteomes" id="UP001149163">
    <property type="component" value="Unassembled WGS sequence"/>
</dbReference>
<keyword evidence="2" id="KW-1185">Reference proteome</keyword>
<organism evidence="1 2">
    <name type="scientific">Penicillium canariense</name>
    <dbReference type="NCBI Taxonomy" id="189055"/>
    <lineage>
        <taxon>Eukaryota</taxon>
        <taxon>Fungi</taxon>
        <taxon>Dikarya</taxon>
        <taxon>Ascomycota</taxon>
        <taxon>Pezizomycotina</taxon>
        <taxon>Eurotiomycetes</taxon>
        <taxon>Eurotiomycetidae</taxon>
        <taxon>Eurotiales</taxon>
        <taxon>Aspergillaceae</taxon>
        <taxon>Penicillium</taxon>
    </lineage>
</organism>
<sequence length="145" mass="16453">MLHHVWNAWATVLQRRQSWPQLIAIKTAVAVGPQIGDSIFFGRVRDRNRCYRVGIAPWIEGQIFRLILQPAALPTQIPTVKSRKQHLRHGVHHPATVRLGDGGHDQEMEMTSVERLYLSERDSGVAAGTPLAMIEDIDLREMGFR</sequence>
<dbReference type="GeneID" id="81421336"/>
<dbReference type="AlphaFoldDB" id="A0A9W9IAN9"/>